<dbReference type="SUPFAM" id="SSF82153">
    <property type="entry name" value="FAS1 domain"/>
    <property type="match status" value="2"/>
</dbReference>
<accession>A0ABX0HVD3</accession>
<feature type="chain" id="PRO_5046167669" evidence="1">
    <location>
        <begin position="19"/>
        <end position="324"/>
    </location>
</feature>
<keyword evidence="4" id="KW-1185">Reference proteome</keyword>
<gene>
    <name evidence="3" type="ORF">G7087_05090</name>
</gene>
<dbReference type="Pfam" id="PF02469">
    <property type="entry name" value="Fasciclin"/>
    <property type="match status" value="2"/>
</dbReference>
<protein>
    <submittedName>
        <fullName evidence="3">Fasciclin domain-containing protein</fullName>
    </submittedName>
</protein>
<comment type="caution">
    <text evidence="3">The sequence shown here is derived from an EMBL/GenBank/DDBJ whole genome shotgun (WGS) entry which is preliminary data.</text>
</comment>
<evidence type="ECO:0000313" key="4">
    <source>
        <dbReference type="Proteomes" id="UP000802098"/>
    </source>
</evidence>
<dbReference type="PROSITE" id="PS51257">
    <property type="entry name" value="PROKAR_LIPOPROTEIN"/>
    <property type="match status" value="1"/>
</dbReference>
<keyword evidence="1" id="KW-0732">Signal</keyword>
<name>A0ABX0HVD3_9BURK</name>
<sequence>MTRWLKTLIATSSVALLAACGGDGGDDHPGTIAEVATERNLSALVAAADKAGLVDELSAEDAALTVFAPTDAAFDALATTLGFADAGAMVAALDAETLGRILAYHVLPARRTAAELASGDEPTLYEFEGAPATLDVATADGVTLGDEVLTRARVTTADVAARNGVVHVIDKVLVPPGVLDLVQMARLNPAFSTLVAAVAAAGLDDDLAGTGPFTVFAPTDDAFSALLTRTGLSAEQLLASPGLADTLLYHVVAGDVRAADVLALPNPAFVDTLLAGNDLELRNDTLTLVDDDVDSPDATIAATDVIARNGVIHVITQVLIPAPN</sequence>
<dbReference type="EMBL" id="JAAOCD010000002">
    <property type="protein sequence ID" value="NHK97744.1"/>
    <property type="molecule type" value="Genomic_DNA"/>
</dbReference>
<proteinExistence type="predicted"/>
<dbReference type="PANTHER" id="PTHR10900">
    <property type="entry name" value="PERIOSTIN-RELATED"/>
    <property type="match status" value="1"/>
</dbReference>
<feature type="domain" description="FAS1" evidence="2">
    <location>
        <begin position="28"/>
        <end position="173"/>
    </location>
</feature>
<evidence type="ECO:0000313" key="3">
    <source>
        <dbReference type="EMBL" id="NHK97744.1"/>
    </source>
</evidence>
<dbReference type="SMART" id="SM00554">
    <property type="entry name" value="FAS1"/>
    <property type="match status" value="2"/>
</dbReference>
<dbReference type="RefSeq" id="WP_009856135.1">
    <property type="nucleotide sequence ID" value="NZ_JAAOCD010000002.1"/>
</dbReference>
<dbReference type="Proteomes" id="UP000802098">
    <property type="component" value="Unassembled WGS sequence"/>
</dbReference>
<dbReference type="PANTHER" id="PTHR10900:SF77">
    <property type="entry name" value="FI19380P1"/>
    <property type="match status" value="1"/>
</dbReference>
<organism evidence="3 4">
    <name type="scientific">Rubrivivax benzoatilyticus</name>
    <dbReference type="NCBI Taxonomy" id="316997"/>
    <lineage>
        <taxon>Bacteria</taxon>
        <taxon>Pseudomonadati</taxon>
        <taxon>Pseudomonadota</taxon>
        <taxon>Betaproteobacteria</taxon>
        <taxon>Burkholderiales</taxon>
        <taxon>Sphaerotilaceae</taxon>
        <taxon>Rubrivivax</taxon>
    </lineage>
</organism>
<dbReference type="Gene3D" id="2.30.180.10">
    <property type="entry name" value="FAS1 domain"/>
    <property type="match status" value="2"/>
</dbReference>
<feature type="signal peptide" evidence="1">
    <location>
        <begin position="1"/>
        <end position="18"/>
    </location>
</feature>
<feature type="domain" description="FAS1" evidence="2">
    <location>
        <begin position="178"/>
        <end position="319"/>
    </location>
</feature>
<dbReference type="PROSITE" id="PS50213">
    <property type="entry name" value="FAS1"/>
    <property type="match status" value="2"/>
</dbReference>
<reference evidence="3 4" key="1">
    <citation type="submission" date="2020-03" db="EMBL/GenBank/DDBJ databases">
        <title>Rubrivivax benzoatilyticus JA2 (sequenced after 10 years sub-culturing).</title>
        <authorList>
            <person name="Gupta D."/>
            <person name="Chintalapati S."/>
            <person name="Chintalapati V.R."/>
        </authorList>
    </citation>
    <scope>NUCLEOTIDE SEQUENCE [LARGE SCALE GENOMIC DNA]</scope>
    <source>
        <strain evidence="3 4">JA2-Mal</strain>
    </source>
</reference>
<dbReference type="InterPro" id="IPR050904">
    <property type="entry name" value="Adhesion/Biosynth-related"/>
</dbReference>
<dbReference type="InterPro" id="IPR000782">
    <property type="entry name" value="FAS1_domain"/>
</dbReference>
<dbReference type="InterPro" id="IPR036378">
    <property type="entry name" value="FAS1_dom_sf"/>
</dbReference>
<evidence type="ECO:0000259" key="2">
    <source>
        <dbReference type="PROSITE" id="PS50213"/>
    </source>
</evidence>
<evidence type="ECO:0000256" key="1">
    <source>
        <dbReference type="SAM" id="SignalP"/>
    </source>
</evidence>